<dbReference type="OrthoDB" id="4928917at2"/>
<organism evidence="2 3">
    <name type="scientific">Agrococcus jenensis</name>
    <dbReference type="NCBI Taxonomy" id="46353"/>
    <lineage>
        <taxon>Bacteria</taxon>
        <taxon>Bacillati</taxon>
        <taxon>Actinomycetota</taxon>
        <taxon>Actinomycetes</taxon>
        <taxon>Micrococcales</taxon>
        <taxon>Microbacteriaceae</taxon>
        <taxon>Agrococcus</taxon>
    </lineage>
</organism>
<dbReference type="GO" id="GO:0003677">
    <property type="term" value="F:DNA binding"/>
    <property type="evidence" value="ECO:0007669"/>
    <property type="project" value="InterPro"/>
</dbReference>
<accession>A0A3N2AQM9</accession>
<dbReference type="AlphaFoldDB" id="A0A3N2AQM9"/>
<dbReference type="InterPro" id="IPR036388">
    <property type="entry name" value="WH-like_DNA-bd_sf"/>
</dbReference>
<dbReference type="EMBL" id="RKHJ01000001">
    <property type="protein sequence ID" value="ROR65012.1"/>
    <property type="molecule type" value="Genomic_DNA"/>
</dbReference>
<dbReference type="Gene3D" id="1.10.10.10">
    <property type="entry name" value="Winged helix-like DNA-binding domain superfamily/Winged helix DNA-binding domain"/>
    <property type="match status" value="1"/>
</dbReference>
<dbReference type="RefSeq" id="WP_148058671.1">
    <property type="nucleotide sequence ID" value="NZ_RKHJ01000001.1"/>
</dbReference>
<feature type="domain" description="HTH luxR-type" evidence="1">
    <location>
        <begin position="142"/>
        <end position="204"/>
    </location>
</feature>
<dbReference type="GO" id="GO:0006355">
    <property type="term" value="P:regulation of DNA-templated transcription"/>
    <property type="evidence" value="ECO:0007669"/>
    <property type="project" value="InterPro"/>
</dbReference>
<comment type="caution">
    <text evidence="2">The sequence shown here is derived from an EMBL/GenBank/DDBJ whole genome shotgun (WGS) entry which is preliminary data.</text>
</comment>
<dbReference type="InterPro" id="IPR000792">
    <property type="entry name" value="Tscrpt_reg_LuxR_C"/>
</dbReference>
<sequence length="210" mass="21858">MDTQAAPSAGATRSVSIVADATRSGPLRAAIAAEPSLHLAAEAPRFAQLVVAAGFPGDVVLLAEEPGHPLLAHARTAVAAGAAVVVQADVEGELLQQLEAVGAVVLSHDVSADDVTAEVVAVRRARRGRGGGRPRIDSLDRRPRLSAGERRALGHYAQGLTTVQVAAEMGVGYETAKTFLRRVRAKYAAIDRPAGKRAELIVRAEEDGIL</sequence>
<keyword evidence="3" id="KW-1185">Reference proteome</keyword>
<dbReference type="Proteomes" id="UP000275456">
    <property type="component" value="Unassembled WGS sequence"/>
</dbReference>
<proteinExistence type="predicted"/>
<evidence type="ECO:0000313" key="2">
    <source>
        <dbReference type="EMBL" id="ROR65012.1"/>
    </source>
</evidence>
<protein>
    <submittedName>
        <fullName evidence="2">LuxR family two component transcriptional regulator</fullName>
    </submittedName>
</protein>
<gene>
    <name evidence="2" type="ORF">EDD26_0367</name>
</gene>
<dbReference type="SUPFAM" id="SSF46894">
    <property type="entry name" value="C-terminal effector domain of the bipartite response regulators"/>
    <property type="match status" value="1"/>
</dbReference>
<dbReference type="InterPro" id="IPR016032">
    <property type="entry name" value="Sig_transdc_resp-reg_C-effctor"/>
</dbReference>
<evidence type="ECO:0000259" key="1">
    <source>
        <dbReference type="SMART" id="SM00421"/>
    </source>
</evidence>
<name>A0A3N2AQM9_9MICO</name>
<dbReference type="SMART" id="SM00421">
    <property type="entry name" value="HTH_LUXR"/>
    <property type="match status" value="1"/>
</dbReference>
<evidence type="ECO:0000313" key="3">
    <source>
        <dbReference type="Proteomes" id="UP000275456"/>
    </source>
</evidence>
<reference evidence="2 3" key="1">
    <citation type="submission" date="2018-11" db="EMBL/GenBank/DDBJ databases">
        <title>Sequencing the genomes of 1000 actinobacteria strains.</title>
        <authorList>
            <person name="Klenk H.-P."/>
        </authorList>
    </citation>
    <scope>NUCLEOTIDE SEQUENCE [LARGE SCALE GENOMIC DNA]</scope>
    <source>
        <strain evidence="2 3">DSM 9580</strain>
    </source>
</reference>